<gene>
    <name evidence="2" type="ORF">GCM10011366_27560</name>
</gene>
<evidence type="ECO:0000256" key="1">
    <source>
        <dbReference type="SAM" id="MobiDB-lite"/>
    </source>
</evidence>
<comment type="caution">
    <text evidence="2">The sequence shown here is derived from an EMBL/GenBank/DDBJ whole genome shotgun (WGS) entry which is preliminary data.</text>
</comment>
<evidence type="ECO:0000313" key="2">
    <source>
        <dbReference type="EMBL" id="GGF58260.1"/>
    </source>
</evidence>
<protein>
    <submittedName>
        <fullName evidence="2">Uncharacterized protein</fullName>
    </submittedName>
</protein>
<reference evidence="2" key="2">
    <citation type="submission" date="2020-09" db="EMBL/GenBank/DDBJ databases">
        <authorList>
            <person name="Sun Q."/>
            <person name="Zhou Y."/>
        </authorList>
    </citation>
    <scope>NUCLEOTIDE SEQUENCE</scope>
    <source>
        <strain evidence="2">CGMCC 1.12160</strain>
    </source>
</reference>
<organism evidence="2 3">
    <name type="scientific">Ornithinimicrobium tianjinense</name>
    <dbReference type="NCBI Taxonomy" id="1195761"/>
    <lineage>
        <taxon>Bacteria</taxon>
        <taxon>Bacillati</taxon>
        <taxon>Actinomycetota</taxon>
        <taxon>Actinomycetes</taxon>
        <taxon>Micrococcales</taxon>
        <taxon>Ornithinimicrobiaceae</taxon>
        <taxon>Ornithinimicrobium</taxon>
    </lineage>
</organism>
<evidence type="ECO:0000313" key="3">
    <source>
        <dbReference type="Proteomes" id="UP000605670"/>
    </source>
</evidence>
<feature type="region of interest" description="Disordered" evidence="1">
    <location>
        <begin position="97"/>
        <end position="116"/>
    </location>
</feature>
<dbReference type="RefSeq" id="WP_188431759.1">
    <property type="nucleotide sequence ID" value="NZ_BAABKH010000006.1"/>
</dbReference>
<keyword evidence="3" id="KW-1185">Reference proteome</keyword>
<name>A0A917BVE1_9MICO</name>
<dbReference type="EMBL" id="BMEM01000005">
    <property type="protein sequence ID" value="GGF58260.1"/>
    <property type="molecule type" value="Genomic_DNA"/>
</dbReference>
<accession>A0A917BVE1</accession>
<dbReference type="Proteomes" id="UP000605670">
    <property type="component" value="Unassembled WGS sequence"/>
</dbReference>
<sequence length="116" mass="12215">MVAPIENRSVLSGVVRARRPSTEVERWELLEVEVEGAEGMPPADREEGLPNLLSDTVGQRLEVAVDRDLLPEGDLTGWVFTGPVRVVGPGRVAALPAAAGHGGPDLTPPVELGGPH</sequence>
<dbReference type="AlphaFoldDB" id="A0A917BVE1"/>
<proteinExistence type="predicted"/>
<reference evidence="2" key="1">
    <citation type="journal article" date="2014" name="Int. J. Syst. Evol. Microbiol.">
        <title>Complete genome sequence of Corynebacterium casei LMG S-19264T (=DSM 44701T), isolated from a smear-ripened cheese.</title>
        <authorList>
            <consortium name="US DOE Joint Genome Institute (JGI-PGF)"/>
            <person name="Walter F."/>
            <person name="Albersmeier A."/>
            <person name="Kalinowski J."/>
            <person name="Ruckert C."/>
        </authorList>
    </citation>
    <scope>NUCLEOTIDE SEQUENCE</scope>
    <source>
        <strain evidence="2">CGMCC 1.12160</strain>
    </source>
</reference>